<keyword evidence="1" id="KW-0511">Multifunctional enzyme</keyword>
<feature type="domain" description="Reverse transcriptase/retrotransposon-derived protein RNase H-like" evidence="2">
    <location>
        <begin position="127"/>
        <end position="221"/>
    </location>
</feature>
<dbReference type="InterPro" id="IPR041588">
    <property type="entry name" value="Integrase_H2C2"/>
</dbReference>
<dbReference type="Gene3D" id="1.10.340.70">
    <property type="match status" value="1"/>
</dbReference>
<organism evidence="4 5">
    <name type="scientific">Tetracentron sinense</name>
    <name type="common">Spur-leaf</name>
    <dbReference type="NCBI Taxonomy" id="13715"/>
    <lineage>
        <taxon>Eukaryota</taxon>
        <taxon>Viridiplantae</taxon>
        <taxon>Streptophyta</taxon>
        <taxon>Embryophyta</taxon>
        <taxon>Tracheophyta</taxon>
        <taxon>Spermatophyta</taxon>
        <taxon>Magnoliopsida</taxon>
        <taxon>Trochodendrales</taxon>
        <taxon>Trochodendraceae</taxon>
        <taxon>Tetracentron</taxon>
    </lineage>
</organism>
<dbReference type="PANTHER" id="PTHR37984">
    <property type="entry name" value="PROTEIN CBG26694"/>
    <property type="match status" value="1"/>
</dbReference>
<dbReference type="InterPro" id="IPR041577">
    <property type="entry name" value="RT_RNaseH_2"/>
</dbReference>
<evidence type="ECO:0000313" key="4">
    <source>
        <dbReference type="EMBL" id="KAF8388466.1"/>
    </source>
</evidence>
<evidence type="ECO:0000256" key="1">
    <source>
        <dbReference type="ARBA" id="ARBA00023268"/>
    </source>
</evidence>
<dbReference type="OrthoDB" id="1909920at2759"/>
<dbReference type="Proteomes" id="UP000655225">
    <property type="component" value="Unassembled WGS sequence"/>
</dbReference>
<keyword evidence="5" id="KW-1185">Reference proteome</keyword>
<dbReference type="Pfam" id="PF17921">
    <property type="entry name" value="Integrase_H2C2"/>
    <property type="match status" value="1"/>
</dbReference>
<comment type="caution">
    <text evidence="4">The sequence shown here is derived from an EMBL/GenBank/DDBJ whole genome shotgun (WGS) entry which is preliminary data.</text>
</comment>
<dbReference type="GO" id="GO:0003824">
    <property type="term" value="F:catalytic activity"/>
    <property type="evidence" value="ECO:0007669"/>
    <property type="project" value="UniProtKB-KW"/>
</dbReference>
<dbReference type="PANTHER" id="PTHR37984:SF5">
    <property type="entry name" value="PROTEIN NYNRIN-LIKE"/>
    <property type="match status" value="1"/>
</dbReference>
<dbReference type="SUPFAM" id="SSF56672">
    <property type="entry name" value="DNA/RNA polymerases"/>
    <property type="match status" value="1"/>
</dbReference>
<dbReference type="AlphaFoldDB" id="A0A834YJY6"/>
<feature type="domain" description="Integrase zinc-binding" evidence="3">
    <location>
        <begin position="310"/>
        <end position="348"/>
    </location>
</feature>
<name>A0A834YJY6_TETSI</name>
<evidence type="ECO:0000259" key="2">
    <source>
        <dbReference type="Pfam" id="PF17919"/>
    </source>
</evidence>
<dbReference type="Gene3D" id="3.30.70.270">
    <property type="match status" value="1"/>
</dbReference>
<proteinExistence type="predicted"/>
<dbReference type="InterPro" id="IPR043128">
    <property type="entry name" value="Rev_trsase/Diguanyl_cyclase"/>
</dbReference>
<dbReference type="Pfam" id="PF17919">
    <property type="entry name" value="RT_RNaseH_2"/>
    <property type="match status" value="1"/>
</dbReference>
<sequence length="348" mass="38933">MTNRERIDYLEIELNGLTERVSEISVQQEEGNQRLMTITEMIQRLLLEGDTHAASSSAKLTGHIISHDGVAADPDKIAYTVDWPSPTSIKGLWGFLWLTGYYRKFVRDYGKISAPLTRLLKKGAFTWDTEAELAFQALKIAMTTAPILAVPDFTKSFCMKCDACGFGIGGVLMQVGRSVAFTSKVLAARHLGLSTYEEEMLAILHAVSKWRPYLLGRYFQIVTDPPLKGRENVAADALSRKHEDVIPAVVSFPVVSWLDDIKADYQANADLQSIVRAITVDPSSFPRHSMIDRLLRYKGCIVLSLSSLMCTEVLQFMHSSLSAGHSGFLKTYKRLSRSFYWKGMKHAV</sequence>
<dbReference type="InterPro" id="IPR050951">
    <property type="entry name" value="Retrovirus_Pol_polyprotein"/>
</dbReference>
<evidence type="ECO:0008006" key="6">
    <source>
        <dbReference type="Google" id="ProtNLM"/>
    </source>
</evidence>
<reference evidence="4 5" key="1">
    <citation type="submission" date="2020-04" db="EMBL/GenBank/DDBJ databases">
        <title>Plant Genome Project.</title>
        <authorList>
            <person name="Zhang R.-G."/>
        </authorList>
    </citation>
    <scope>NUCLEOTIDE SEQUENCE [LARGE SCALE GENOMIC DNA]</scope>
    <source>
        <strain evidence="4">YNK0</strain>
        <tissue evidence="4">Leaf</tissue>
    </source>
</reference>
<accession>A0A834YJY6</accession>
<dbReference type="OMA" id="TEVSWER"/>
<evidence type="ECO:0000313" key="5">
    <source>
        <dbReference type="Proteomes" id="UP000655225"/>
    </source>
</evidence>
<dbReference type="InterPro" id="IPR043502">
    <property type="entry name" value="DNA/RNA_pol_sf"/>
</dbReference>
<dbReference type="FunFam" id="3.30.70.270:FF:000020">
    <property type="entry name" value="Transposon Tf2-6 polyprotein-like Protein"/>
    <property type="match status" value="1"/>
</dbReference>
<gene>
    <name evidence="4" type="ORF">HHK36_027138</name>
</gene>
<evidence type="ECO:0000259" key="3">
    <source>
        <dbReference type="Pfam" id="PF17921"/>
    </source>
</evidence>
<protein>
    <recommendedName>
        <fullName evidence="6">Reverse transcriptase/retrotransposon-derived protein RNase H-like domain-containing protein</fullName>
    </recommendedName>
</protein>
<dbReference type="EMBL" id="JABCRI010000020">
    <property type="protein sequence ID" value="KAF8388466.1"/>
    <property type="molecule type" value="Genomic_DNA"/>
</dbReference>